<comment type="caution">
    <text evidence="1">The sequence shown here is derived from an EMBL/GenBank/DDBJ whole genome shotgun (WGS) entry which is preliminary data.</text>
</comment>
<reference evidence="1" key="1">
    <citation type="journal article" date="2022" name="Int. J. Mol. Sci.">
        <title>Draft Genome of Tanacetum Coccineum: Genomic Comparison of Closely Related Tanacetum-Family Plants.</title>
        <authorList>
            <person name="Yamashiro T."/>
            <person name="Shiraishi A."/>
            <person name="Nakayama K."/>
            <person name="Satake H."/>
        </authorList>
    </citation>
    <scope>NUCLEOTIDE SEQUENCE</scope>
</reference>
<protein>
    <submittedName>
        <fullName evidence="1">Uncharacterized protein</fullName>
    </submittedName>
</protein>
<name>A0ABQ5A2G7_9ASTR</name>
<accession>A0ABQ5A2G7</accession>
<gene>
    <name evidence="1" type="ORF">Tco_0803752</name>
</gene>
<proteinExistence type="predicted"/>
<organism evidence="1 2">
    <name type="scientific">Tanacetum coccineum</name>
    <dbReference type="NCBI Taxonomy" id="301880"/>
    <lineage>
        <taxon>Eukaryota</taxon>
        <taxon>Viridiplantae</taxon>
        <taxon>Streptophyta</taxon>
        <taxon>Embryophyta</taxon>
        <taxon>Tracheophyta</taxon>
        <taxon>Spermatophyta</taxon>
        <taxon>Magnoliopsida</taxon>
        <taxon>eudicotyledons</taxon>
        <taxon>Gunneridae</taxon>
        <taxon>Pentapetalae</taxon>
        <taxon>asterids</taxon>
        <taxon>campanulids</taxon>
        <taxon>Asterales</taxon>
        <taxon>Asteraceae</taxon>
        <taxon>Asteroideae</taxon>
        <taxon>Anthemideae</taxon>
        <taxon>Anthemidinae</taxon>
        <taxon>Tanacetum</taxon>
    </lineage>
</organism>
<evidence type="ECO:0000313" key="2">
    <source>
        <dbReference type="Proteomes" id="UP001151760"/>
    </source>
</evidence>
<dbReference type="Proteomes" id="UP001151760">
    <property type="component" value="Unassembled WGS sequence"/>
</dbReference>
<sequence length="196" mass="22286">MHDLVLRKTPRELRVLGGLAQNRRPQNLQEIGTFPPLHRRLQRYRLAFEALTGAFTGLRSLIMMENRTNGIVGRSVLSFLYRKHRVLCGPGFTFLLTLGGEVLSTSEEIPGWIVLVLTLGNQRFVTVIMNFGFVSMILRSDLVEISDLWDEDLLCHVQRIVVLKVVKQTMLSSKLSLVISGTTMDPRNTRWVLQAL</sequence>
<keyword evidence="2" id="KW-1185">Reference proteome</keyword>
<evidence type="ECO:0000313" key="1">
    <source>
        <dbReference type="EMBL" id="GJS96784.1"/>
    </source>
</evidence>
<reference evidence="1" key="2">
    <citation type="submission" date="2022-01" db="EMBL/GenBank/DDBJ databases">
        <authorList>
            <person name="Yamashiro T."/>
            <person name="Shiraishi A."/>
            <person name="Satake H."/>
            <person name="Nakayama K."/>
        </authorList>
    </citation>
    <scope>NUCLEOTIDE SEQUENCE</scope>
</reference>
<dbReference type="EMBL" id="BQNB010011912">
    <property type="protein sequence ID" value="GJS96784.1"/>
    <property type="molecule type" value="Genomic_DNA"/>
</dbReference>